<dbReference type="Gene3D" id="3.40.50.880">
    <property type="match status" value="2"/>
</dbReference>
<dbReference type="Gramene" id="GBG68235">
    <property type="protein sequence ID" value="GBG68235"/>
    <property type="gene ID" value="CBR_g2786"/>
</dbReference>
<dbReference type="GO" id="GO:0000162">
    <property type="term" value="P:L-tryptophan biosynthetic process"/>
    <property type="evidence" value="ECO:0007669"/>
    <property type="project" value="TreeGrafter"/>
</dbReference>
<feature type="compositionally biased region" description="Polar residues" evidence="10">
    <location>
        <begin position="1504"/>
        <end position="1517"/>
    </location>
</feature>
<dbReference type="Pfam" id="PF00425">
    <property type="entry name" value="Chorismate_bind"/>
    <property type="match status" value="1"/>
</dbReference>
<dbReference type="PRINTS" id="PR00096">
    <property type="entry name" value="GATASE"/>
</dbReference>
<dbReference type="Pfam" id="PF04715">
    <property type="entry name" value="Anth_synt_I_N"/>
    <property type="match status" value="1"/>
</dbReference>
<dbReference type="GO" id="GO:0046820">
    <property type="term" value="F:4-amino-4-deoxychorismate synthase activity"/>
    <property type="evidence" value="ECO:0007669"/>
    <property type="project" value="UniProtKB-EC"/>
</dbReference>
<dbReference type="SUPFAM" id="SSF52317">
    <property type="entry name" value="Class I glutamine amidotransferase-like"/>
    <property type="match status" value="2"/>
</dbReference>
<evidence type="ECO:0000313" key="15">
    <source>
        <dbReference type="Proteomes" id="UP000265515"/>
    </source>
</evidence>
<dbReference type="SUPFAM" id="SSF56322">
    <property type="entry name" value="ADC synthase"/>
    <property type="match status" value="2"/>
</dbReference>
<feature type="domain" description="Glutamine amidotransferase" evidence="11">
    <location>
        <begin position="500"/>
        <end position="536"/>
    </location>
</feature>
<dbReference type="PRINTS" id="PR00097">
    <property type="entry name" value="ANTSNTHASEII"/>
</dbReference>
<dbReference type="UniPathway" id="UPA00077">
    <property type="reaction ID" value="UER00149"/>
</dbReference>
<dbReference type="InterPro" id="IPR029062">
    <property type="entry name" value="Class_I_gatase-like"/>
</dbReference>
<evidence type="ECO:0000256" key="7">
    <source>
        <dbReference type="ARBA" id="ARBA00022962"/>
    </source>
</evidence>
<comment type="caution">
    <text evidence="14">The sequence shown here is derived from an EMBL/GenBank/DDBJ whole genome shotgun (WGS) entry which is preliminary data.</text>
</comment>
<evidence type="ECO:0000259" key="11">
    <source>
        <dbReference type="Pfam" id="PF00117"/>
    </source>
</evidence>
<dbReference type="GO" id="GO:0046656">
    <property type="term" value="P:folic acid biosynthetic process"/>
    <property type="evidence" value="ECO:0007669"/>
    <property type="project" value="UniProtKB-KW"/>
</dbReference>
<dbReference type="InterPro" id="IPR019999">
    <property type="entry name" value="Anth_synth_I-like"/>
</dbReference>
<feature type="compositionally biased region" description="Basic and acidic residues" evidence="10">
    <location>
        <begin position="654"/>
        <end position="680"/>
    </location>
</feature>
<feature type="region of interest" description="Disordered" evidence="10">
    <location>
        <begin position="982"/>
        <end position="1134"/>
    </location>
</feature>
<feature type="compositionally biased region" description="Polar residues" evidence="10">
    <location>
        <begin position="1032"/>
        <end position="1050"/>
    </location>
</feature>
<feature type="compositionally biased region" description="Basic and acidic residues" evidence="10">
    <location>
        <begin position="693"/>
        <end position="702"/>
    </location>
</feature>
<dbReference type="InterPro" id="IPR006805">
    <property type="entry name" value="Anth_synth_I_N"/>
</dbReference>
<evidence type="ECO:0000259" key="12">
    <source>
        <dbReference type="Pfam" id="PF00425"/>
    </source>
</evidence>
<protein>
    <recommendedName>
        <fullName evidence="4">aminodeoxychorismate synthase</fullName>
        <ecNumber evidence="4">2.6.1.85</ecNumber>
    </recommendedName>
    <alternativeName>
        <fullName evidence="8">Para-aminobenzoate synthase</fullName>
    </alternativeName>
    <alternativeName>
        <fullName evidence="9">p-aminobenzoic acid synthase</fullName>
    </alternativeName>
</protein>
<evidence type="ECO:0000256" key="3">
    <source>
        <dbReference type="ARBA" id="ARBA00005970"/>
    </source>
</evidence>
<name>A0A388KDV5_CHABU</name>
<dbReference type="PRINTS" id="PR00099">
    <property type="entry name" value="CPSGATASE"/>
</dbReference>
<dbReference type="CDD" id="cd01743">
    <property type="entry name" value="GATase1_Anthranilate_Synthase"/>
    <property type="match status" value="1"/>
</dbReference>
<keyword evidence="5" id="KW-0808">Transferase</keyword>
<evidence type="ECO:0000256" key="1">
    <source>
        <dbReference type="ARBA" id="ARBA00001000"/>
    </source>
</evidence>
<gene>
    <name evidence="14" type="ORF">CBR_g2786</name>
</gene>
<keyword evidence="6" id="KW-0289">Folate biosynthesis</keyword>
<dbReference type="EC" id="2.6.1.85" evidence="4"/>
<dbReference type="InterPro" id="IPR017926">
    <property type="entry name" value="GATASE"/>
</dbReference>
<accession>A0A388KDV5</accession>
<dbReference type="Gene3D" id="3.60.120.10">
    <property type="entry name" value="Anthranilate synthase"/>
    <property type="match status" value="2"/>
</dbReference>
<feature type="domain" description="Chorismate-utilising enzyme C-terminal" evidence="12">
    <location>
        <begin position="1213"/>
        <end position="1470"/>
    </location>
</feature>
<feature type="region of interest" description="Disordered" evidence="10">
    <location>
        <begin position="399"/>
        <end position="421"/>
    </location>
</feature>
<evidence type="ECO:0000313" key="14">
    <source>
        <dbReference type="EMBL" id="GBG68235.1"/>
    </source>
</evidence>
<dbReference type="EMBL" id="BFEA01000097">
    <property type="protein sequence ID" value="GBG68235.1"/>
    <property type="molecule type" value="Genomic_DNA"/>
</dbReference>
<dbReference type="GO" id="GO:0008153">
    <property type="term" value="P:4-aminobenzoate biosynthetic process"/>
    <property type="evidence" value="ECO:0007669"/>
    <property type="project" value="TreeGrafter"/>
</dbReference>
<dbReference type="GO" id="GO:0005737">
    <property type="term" value="C:cytoplasm"/>
    <property type="evidence" value="ECO:0007669"/>
    <property type="project" value="TreeGrafter"/>
</dbReference>
<comment type="catalytic activity">
    <reaction evidence="1">
        <text>chorismate + L-glutamine = 4-amino-4-deoxychorismate + L-glutamate</text>
        <dbReference type="Rhea" id="RHEA:11672"/>
        <dbReference type="ChEBI" id="CHEBI:29748"/>
        <dbReference type="ChEBI" id="CHEBI:29985"/>
        <dbReference type="ChEBI" id="CHEBI:58359"/>
        <dbReference type="ChEBI" id="CHEBI:58406"/>
        <dbReference type="EC" id="2.6.1.85"/>
    </reaction>
</comment>
<reference evidence="14 15" key="1">
    <citation type="journal article" date="2018" name="Cell">
        <title>The Chara Genome: Secondary Complexity and Implications for Plant Terrestrialization.</title>
        <authorList>
            <person name="Nishiyama T."/>
            <person name="Sakayama H."/>
            <person name="Vries J.D."/>
            <person name="Buschmann H."/>
            <person name="Saint-Marcoux D."/>
            <person name="Ullrich K.K."/>
            <person name="Haas F.B."/>
            <person name="Vanderstraeten L."/>
            <person name="Becker D."/>
            <person name="Lang D."/>
            <person name="Vosolsobe S."/>
            <person name="Rombauts S."/>
            <person name="Wilhelmsson P.K.I."/>
            <person name="Janitza P."/>
            <person name="Kern R."/>
            <person name="Heyl A."/>
            <person name="Rumpler F."/>
            <person name="Villalobos L.I.A.C."/>
            <person name="Clay J.M."/>
            <person name="Skokan R."/>
            <person name="Toyoda A."/>
            <person name="Suzuki Y."/>
            <person name="Kagoshima H."/>
            <person name="Schijlen E."/>
            <person name="Tajeshwar N."/>
            <person name="Catarino B."/>
            <person name="Hetherington A.J."/>
            <person name="Saltykova A."/>
            <person name="Bonnot C."/>
            <person name="Breuninger H."/>
            <person name="Symeonidi A."/>
            <person name="Radhakrishnan G.V."/>
            <person name="Van Nieuwerburgh F."/>
            <person name="Deforce D."/>
            <person name="Chang C."/>
            <person name="Karol K.G."/>
            <person name="Hedrich R."/>
            <person name="Ulvskov P."/>
            <person name="Glockner G."/>
            <person name="Delwiche C.F."/>
            <person name="Petrasek J."/>
            <person name="Van de Peer Y."/>
            <person name="Friml J."/>
            <person name="Beilby M."/>
            <person name="Dolan L."/>
            <person name="Kohara Y."/>
            <person name="Sugano S."/>
            <person name="Fujiyama A."/>
            <person name="Delaux P.-M."/>
            <person name="Quint M."/>
            <person name="TheiBen G."/>
            <person name="Hagemann M."/>
            <person name="Harholt J."/>
            <person name="Dunand C."/>
            <person name="Zachgo S."/>
            <person name="Langdale J."/>
            <person name="Maumus F."/>
            <person name="Straeten D.V.D."/>
            <person name="Gould S.B."/>
            <person name="Rensing S.A."/>
        </authorList>
    </citation>
    <scope>NUCLEOTIDE SEQUENCE [LARGE SCALE GENOMIC DNA]</scope>
    <source>
        <strain evidence="14 15">S276</strain>
    </source>
</reference>
<dbReference type="InterPro" id="IPR005801">
    <property type="entry name" value="ADC_synthase"/>
</dbReference>
<dbReference type="NCBIfam" id="TIGR00566">
    <property type="entry name" value="trpG_papA"/>
    <property type="match status" value="1"/>
</dbReference>
<evidence type="ECO:0000256" key="6">
    <source>
        <dbReference type="ARBA" id="ARBA00022909"/>
    </source>
</evidence>
<dbReference type="InterPro" id="IPR006221">
    <property type="entry name" value="TrpG/PapA_dom"/>
</dbReference>
<dbReference type="STRING" id="69332.A0A388KDV5"/>
<feature type="domain" description="Anthranilate synthase component I N-terminal" evidence="13">
    <location>
        <begin position="797"/>
        <end position="946"/>
    </location>
</feature>
<feature type="domain" description="Glutamine amidotransferase" evidence="11">
    <location>
        <begin position="195"/>
        <end position="354"/>
    </location>
</feature>
<evidence type="ECO:0000256" key="4">
    <source>
        <dbReference type="ARBA" id="ARBA00013139"/>
    </source>
</evidence>
<comment type="pathway">
    <text evidence="2">Cofactor biosynthesis; tetrahydrofolate biosynthesis; 4-aminobenzoate from chorismate: step 1/2.</text>
</comment>
<keyword evidence="15" id="KW-1185">Reference proteome</keyword>
<feature type="compositionally biased region" description="Polar residues" evidence="10">
    <location>
        <begin position="563"/>
        <end position="572"/>
    </location>
</feature>
<dbReference type="Pfam" id="PF00117">
    <property type="entry name" value="GATase"/>
    <property type="match status" value="2"/>
</dbReference>
<evidence type="ECO:0000256" key="9">
    <source>
        <dbReference type="ARBA" id="ARBA00031904"/>
    </source>
</evidence>
<evidence type="ECO:0000256" key="2">
    <source>
        <dbReference type="ARBA" id="ARBA00005009"/>
    </source>
</evidence>
<feature type="compositionally biased region" description="Basic and acidic residues" evidence="10">
    <location>
        <begin position="399"/>
        <end position="411"/>
    </location>
</feature>
<comment type="similarity">
    <text evidence="3">In the C-terminal section; belongs to the anthranilate synthase component I family.</text>
</comment>
<feature type="compositionally biased region" description="Polar residues" evidence="10">
    <location>
        <begin position="982"/>
        <end position="1015"/>
    </location>
</feature>
<feature type="compositionally biased region" description="Basic and acidic residues" evidence="10">
    <location>
        <begin position="1080"/>
        <end position="1091"/>
    </location>
</feature>
<evidence type="ECO:0000256" key="10">
    <source>
        <dbReference type="SAM" id="MobiDB-lite"/>
    </source>
</evidence>
<dbReference type="PANTHER" id="PTHR11236">
    <property type="entry name" value="AMINOBENZOATE/ANTHRANILATE SYNTHASE"/>
    <property type="match status" value="1"/>
</dbReference>
<keyword evidence="7" id="KW-0315">Glutamine amidotransferase</keyword>
<evidence type="ECO:0000256" key="8">
    <source>
        <dbReference type="ARBA" id="ARBA00031329"/>
    </source>
</evidence>
<feature type="compositionally biased region" description="Polar residues" evidence="10">
    <location>
        <begin position="703"/>
        <end position="715"/>
    </location>
</feature>
<dbReference type="OrthoDB" id="64220at2759"/>
<feature type="region of interest" description="Disordered" evidence="10">
    <location>
        <begin position="557"/>
        <end position="715"/>
    </location>
</feature>
<evidence type="ECO:0000259" key="13">
    <source>
        <dbReference type="Pfam" id="PF04715"/>
    </source>
</evidence>
<dbReference type="InterPro" id="IPR015890">
    <property type="entry name" value="Chorismate_C"/>
</dbReference>
<organism evidence="14 15">
    <name type="scientific">Chara braunii</name>
    <name type="common">Braun's stonewort</name>
    <dbReference type="NCBI Taxonomy" id="69332"/>
    <lineage>
        <taxon>Eukaryota</taxon>
        <taxon>Viridiplantae</taxon>
        <taxon>Streptophyta</taxon>
        <taxon>Charophyceae</taxon>
        <taxon>Charales</taxon>
        <taxon>Characeae</taxon>
        <taxon>Chara</taxon>
    </lineage>
</organism>
<proteinExistence type="inferred from homology"/>
<sequence>MVISTNGLLGCKLDLICCGLPSQGLIWPGLPSKPRCRSPVDEQWIAIDSRTCSFSELESSGILCRSRTDERTTKASRNSSFGKWIAPENRFLFGAIEARRTEVARVTGTQHSPLCVCCGYDGYHNTCSRGHTLQTADDGADGGPRGAQQQPSRALYLPTLPSYAEGEGAQEGEARTPVAGERDIGEVLQQPVRTLLIDNYDSYTYNLYQMLGALNGEAPLVVRNDEITSKELRKLVDQHRFDNIVISPGPGTPSRPSDIGICSTILEELEDMPILGVCLGHQALGFVHGASVVRAPEPVHGRLSELEHVEHHPLFRGIPSGPGSEFKVVRYHSLVIDESTLPDDLLATAWTVSSSSKSAFSSSAGTRGDGGKGMIVNDSLSSERKSLAGKHCELDGRTEGKVLPTYDRDAGRSNGECSQSLRDLPTGNASCYDHYLSDDPPSRSECDGRCLPGRWENGSGNAPRRDDAMDVQTLQGQDCPPRLDDACKSRGVGIGTVLDSGRILMAVSHKTRPHHGVQFHPESISTAYGNTILRNFHDLTVEFWQNRLGVEGWVERARGGSNGRNANLSTKFMSRCVPPSSSTARGNAPVLDSRERRPERSSLGNGKDLPGGRASDITSVLKRNKHHIPLPLQEGVDLQTAENEDTSNFTESRGAVKDGVGRPNAERLGKNQREAVDPKQPDPAGQGTQVALESKRERKSTVSDDPSNSPQNFVVATPSAQPRDFWDHILSHNNGNSGAHPSPKVSLCSGTDYTDTDQTSQATSSPVVAHLAGACRLVWAKASNVLERAGGSEAIFMELFGRTSGKDAFWLDSAITCERRARFSFMGGPGGPMWRQITYSLPDPHGSDARGVLTVSDSLGRSQQCLCSQGLLHQLEQALEALKLLHKEDADGLPFSFVGGFVGYLGYEMKAECGALSGSNPSETPDAAFFLADRFVAIDHRDGDVYAVCLYTDQEHENRRESGNGKPQYDQATGMGTPAELQQATTSISNRGSTSIPPLQSNGCDRLQSAVTSNGRVGDEVDTEQGEEGLSSARSSGCACSQEVGSNPLTSGEGHVGRDEKRSSPLVHISRSQEVTSDGRGQRDGDPKEMEENGSLSLKAAAPDRSARKTTSTGFIGEEAAMGEKEGKLSSSTKESALVWVEETLRRIEQLAAAQVEGNRRMPFHDKQMREEVSDTPAMNGVSNDAQGRAVVAQDLPGQNCKLSESFRAVKSQESYVEDVKHCLEAIYSGESYEVCLTTSLISDRAPANPLSFYRILREKNPAPYAAWLNFSSDSLSICCSSPERFLRLDKDRTLEAKPIKGTVPRGTNEAEDELRKQTLMCSEKDSAENLMIVDLLRNDLGRVCDLGSVHVPIFMDVETYATVHQLVSTIRGKVRSEIAPMDCVRAAFPGGSMTGAPKLRTIQILDAIEGRARGVYSGSIGFFSINGTFDLNIVIRTAVVHNNRMSIGAGGAVVALSDSHNEYMEMLLKTRAILMALDAYNMMSVDPSKGGGNGQCDRETETKPTQSQHRNQPRNL</sequence>
<evidence type="ECO:0000256" key="5">
    <source>
        <dbReference type="ARBA" id="ARBA00022679"/>
    </source>
</evidence>
<dbReference type="PANTHER" id="PTHR11236:SF18">
    <property type="entry name" value="AMINODEOXYCHORISMATE SYNTHASE"/>
    <property type="match status" value="1"/>
</dbReference>
<dbReference type="GO" id="GO:0046654">
    <property type="term" value="P:tetrahydrofolate biosynthetic process"/>
    <property type="evidence" value="ECO:0007669"/>
    <property type="project" value="UniProtKB-UniPathway"/>
</dbReference>
<feature type="region of interest" description="Disordered" evidence="10">
    <location>
        <begin position="1489"/>
        <end position="1517"/>
    </location>
</feature>
<dbReference type="PROSITE" id="PS51273">
    <property type="entry name" value="GATASE_TYPE_1"/>
    <property type="match status" value="1"/>
</dbReference>
<dbReference type="Proteomes" id="UP000265515">
    <property type="component" value="Unassembled WGS sequence"/>
</dbReference>